<gene>
    <name evidence="2" type="ORF">LA76x_4241</name>
</gene>
<reference evidence="2 3" key="1">
    <citation type="journal article" date="2015" name="BMC Genomics">
        <title>Comparative genomics and metabolic profiling of the genus Lysobacter.</title>
        <authorList>
            <person name="de Bruijn I."/>
            <person name="Cheng X."/>
            <person name="de Jager V."/>
            <person name="Exposito R.G."/>
            <person name="Watrous J."/>
            <person name="Patel N."/>
            <person name="Postma J."/>
            <person name="Dorrestein P.C."/>
            <person name="Kobayashi D."/>
            <person name="Raaijmakers J.M."/>
        </authorList>
    </citation>
    <scope>NUCLEOTIDE SEQUENCE [LARGE SCALE GENOMIC DNA]</scope>
    <source>
        <strain evidence="2 3">76</strain>
    </source>
</reference>
<dbReference type="InterPro" id="IPR008914">
    <property type="entry name" value="PEBP"/>
</dbReference>
<dbReference type="RefSeq" id="WP_057919112.1">
    <property type="nucleotide sequence ID" value="NZ_CP011129.1"/>
</dbReference>
<dbReference type="KEGG" id="lab:LA76x_4241"/>
<name>A0A0S2FFT2_LYSAN</name>
<keyword evidence="1" id="KW-0732">Signal</keyword>
<dbReference type="STRING" id="84531.LA76x_4241"/>
<dbReference type="Pfam" id="PF01161">
    <property type="entry name" value="PBP"/>
    <property type="match status" value="1"/>
</dbReference>
<accession>A0A0S2FFT2</accession>
<keyword evidence="3" id="KW-1185">Reference proteome</keyword>
<dbReference type="Proteomes" id="UP000060787">
    <property type="component" value="Chromosome"/>
</dbReference>
<dbReference type="SUPFAM" id="SSF49777">
    <property type="entry name" value="PEBP-like"/>
    <property type="match status" value="1"/>
</dbReference>
<sequence length="182" mass="19325">MNLLRHLLPFALLLASPCALAADFVVESPDIRDGDTIDARYVFNGFGCKGGNQSPALAWHNPPAGTRSFAVTVHDPDAAGGKGWWHWVVVNIPAKATFLDSGASAVAKAFPPGAVQTRNDFGKPGYAGPCPPAGTTHRYEFTVWALKVDKLKVDANAGGALAAFMLRDHVIGQARITANYAR</sequence>
<dbReference type="PANTHER" id="PTHR30289:SF1">
    <property type="entry name" value="PEBP (PHOSPHATIDYLETHANOLAMINE-BINDING PROTEIN) FAMILY PROTEIN"/>
    <property type="match status" value="1"/>
</dbReference>
<dbReference type="Gene3D" id="3.90.280.10">
    <property type="entry name" value="PEBP-like"/>
    <property type="match status" value="1"/>
</dbReference>
<dbReference type="AlphaFoldDB" id="A0A0S2FFT2"/>
<dbReference type="InterPro" id="IPR005247">
    <property type="entry name" value="YbhB_YbcL/LppC-like"/>
</dbReference>
<feature type="signal peptide" evidence="1">
    <location>
        <begin position="1"/>
        <end position="21"/>
    </location>
</feature>
<dbReference type="InterPro" id="IPR036610">
    <property type="entry name" value="PEBP-like_sf"/>
</dbReference>
<protein>
    <submittedName>
        <fullName evidence="2">Phosphatidylethanolamine-binding family protein</fullName>
    </submittedName>
</protein>
<feature type="chain" id="PRO_5006596973" evidence="1">
    <location>
        <begin position="22"/>
        <end position="182"/>
    </location>
</feature>
<evidence type="ECO:0000313" key="2">
    <source>
        <dbReference type="EMBL" id="ALN82352.1"/>
    </source>
</evidence>
<dbReference type="NCBIfam" id="TIGR00481">
    <property type="entry name" value="YbhB/YbcL family Raf kinase inhibitor-like protein"/>
    <property type="match status" value="1"/>
</dbReference>
<dbReference type="eggNOG" id="COG1881">
    <property type="taxonomic scope" value="Bacteria"/>
</dbReference>
<dbReference type="PANTHER" id="PTHR30289">
    <property type="entry name" value="UNCHARACTERIZED PROTEIN YBCL-RELATED"/>
    <property type="match status" value="1"/>
</dbReference>
<dbReference type="PATRIC" id="fig|84531.8.peg.4244"/>
<evidence type="ECO:0000313" key="3">
    <source>
        <dbReference type="Proteomes" id="UP000060787"/>
    </source>
</evidence>
<dbReference type="CDD" id="cd00865">
    <property type="entry name" value="PEBP_bact_arch"/>
    <property type="match status" value="1"/>
</dbReference>
<dbReference type="EMBL" id="CP011129">
    <property type="protein sequence ID" value="ALN82352.1"/>
    <property type="molecule type" value="Genomic_DNA"/>
</dbReference>
<organism evidence="2 3">
    <name type="scientific">Lysobacter antibioticus</name>
    <dbReference type="NCBI Taxonomy" id="84531"/>
    <lineage>
        <taxon>Bacteria</taxon>
        <taxon>Pseudomonadati</taxon>
        <taxon>Pseudomonadota</taxon>
        <taxon>Gammaproteobacteria</taxon>
        <taxon>Lysobacterales</taxon>
        <taxon>Lysobacteraceae</taxon>
        <taxon>Lysobacter</taxon>
    </lineage>
</organism>
<evidence type="ECO:0000256" key="1">
    <source>
        <dbReference type="SAM" id="SignalP"/>
    </source>
</evidence>
<proteinExistence type="predicted"/>